<evidence type="ECO:0000256" key="1">
    <source>
        <dbReference type="SAM" id="SignalP"/>
    </source>
</evidence>
<dbReference type="InterPro" id="IPR018910">
    <property type="entry name" value="LpqB_C"/>
</dbReference>
<dbReference type="Pfam" id="PF25976">
    <property type="entry name" value="LpqB_N"/>
    <property type="match status" value="1"/>
</dbReference>
<dbReference type="SUPFAM" id="SSF75011">
    <property type="entry name" value="3-carboxy-cis,cis-mucoante lactonizing enzyme"/>
    <property type="match status" value="1"/>
</dbReference>
<feature type="signal peptide" evidence="1">
    <location>
        <begin position="1"/>
        <end position="22"/>
    </location>
</feature>
<protein>
    <recommendedName>
        <fullName evidence="2">GerMN domain-containing protein</fullName>
    </recommendedName>
</protein>
<dbReference type="Pfam" id="PF10646">
    <property type="entry name" value="Germane"/>
    <property type="match status" value="1"/>
</dbReference>
<evidence type="ECO:0000259" key="2">
    <source>
        <dbReference type="SMART" id="SM00909"/>
    </source>
</evidence>
<accession>A0A5M4FJD5</accession>
<reference evidence="3" key="1">
    <citation type="submission" date="2019-09" db="EMBL/GenBank/DDBJ databases">
        <authorList>
            <person name="Li J."/>
        </authorList>
    </citation>
    <scope>NUCLEOTIDE SEQUENCE [LARGE SCALE GENOMIC DNA]</scope>
    <source>
        <strain evidence="3">JCM 14732</strain>
    </source>
</reference>
<proteinExistence type="predicted"/>
<keyword evidence="4" id="KW-1185">Reference proteome</keyword>
<organism evidence="3 4">
    <name type="scientific">Aeromicrobium ginsengisoli</name>
    <dbReference type="NCBI Taxonomy" id="363867"/>
    <lineage>
        <taxon>Bacteria</taxon>
        <taxon>Bacillati</taxon>
        <taxon>Actinomycetota</taxon>
        <taxon>Actinomycetes</taxon>
        <taxon>Propionibacteriales</taxon>
        <taxon>Nocardioidaceae</taxon>
        <taxon>Aeromicrobium</taxon>
    </lineage>
</organism>
<dbReference type="SMART" id="SM00909">
    <property type="entry name" value="Germane"/>
    <property type="match status" value="1"/>
</dbReference>
<name>A0A5M4FJD5_9ACTN</name>
<keyword evidence="1" id="KW-0732">Signal</keyword>
<dbReference type="Proteomes" id="UP000380867">
    <property type="component" value="Unassembled WGS sequence"/>
</dbReference>
<evidence type="ECO:0000313" key="4">
    <source>
        <dbReference type="Proteomes" id="UP000380867"/>
    </source>
</evidence>
<dbReference type="OrthoDB" id="3226781at2"/>
<dbReference type="InterPro" id="IPR019606">
    <property type="entry name" value="GerMN"/>
</dbReference>
<dbReference type="AlphaFoldDB" id="A0A5M4FJD5"/>
<sequence length="583" mass="61062">MTRVRLRAAVAVGALLAVSACAGIPSSGPVTKVADDGGLGESTVRYSPARPAAGASPQQIVRGYLDAMLAYPASSGTATAFLTPAGAKRWSPSASVRVYSSATISGPTLVAGEDGETTDKTRNPVDVSARLFEDARLDQQGHYTRRASPLVLSYRLERVDSEWRIANPQVGLLISQKYFDDYYRPFNLYNFDRPGRRLVPDPVHLVVGDQLATGLVTNLARGPAVSIADVARTYVPPLDVLRPSVPVSDDGVADVSFSADFSVLSESVQDHLSAQIVWTLRQVRGITSVRLAGDATVLSNNGGTTQDIGSWGGYGPSISRGRAYAISDDHVVQIDDDAVQRLSGAWGSDARGAVAIGVSDDGVAGVLAGRNLVRITNRKGTNARTFAGSRLLTPQWDGDGNVWVVDNQGSGTRVRLVTGNRIRTLTIGGLAGLDVTTFALSPDGSRYAVTARGAAGSSIEVGAVRRDAKDRILGLGGPSEVYTPAPSPRSVSWSSGTELSYLAESQSGRQVYTTAIDGSSTTGGLSRGGVLLPDVGAGALALGSGDAANRYATDARNRLWFLAPGGSWRLLSGIRATGLTYGR</sequence>
<evidence type="ECO:0000313" key="3">
    <source>
        <dbReference type="EMBL" id="KAA1400210.1"/>
    </source>
</evidence>
<dbReference type="PROSITE" id="PS51257">
    <property type="entry name" value="PROKAR_LIPOPROTEIN"/>
    <property type="match status" value="1"/>
</dbReference>
<dbReference type="RefSeq" id="WP_149688307.1">
    <property type="nucleotide sequence ID" value="NZ_SDPQ02000001.1"/>
</dbReference>
<feature type="domain" description="GerMN" evidence="2">
    <location>
        <begin position="212"/>
        <end position="302"/>
    </location>
</feature>
<dbReference type="Pfam" id="PF10647">
    <property type="entry name" value="Gmad1"/>
    <property type="match status" value="1"/>
</dbReference>
<gene>
    <name evidence="3" type="ORF">ESP70_005655</name>
</gene>
<dbReference type="InterPro" id="IPR059026">
    <property type="entry name" value="LpqB_N"/>
</dbReference>
<feature type="chain" id="PRO_5039620990" description="GerMN domain-containing protein" evidence="1">
    <location>
        <begin position="23"/>
        <end position="583"/>
    </location>
</feature>
<dbReference type="EMBL" id="SDPQ02000001">
    <property type="protein sequence ID" value="KAA1400210.1"/>
    <property type="molecule type" value="Genomic_DNA"/>
</dbReference>
<comment type="caution">
    <text evidence="3">The sequence shown here is derived from an EMBL/GenBank/DDBJ whole genome shotgun (WGS) entry which is preliminary data.</text>
</comment>